<dbReference type="Gene3D" id="3.40.50.300">
    <property type="entry name" value="P-loop containing nucleotide triphosphate hydrolases"/>
    <property type="match status" value="1"/>
</dbReference>
<name>A0A2R5G531_9STRA</name>
<evidence type="ECO:0000313" key="3">
    <source>
        <dbReference type="Proteomes" id="UP000241890"/>
    </source>
</evidence>
<feature type="region of interest" description="Disordered" evidence="1">
    <location>
        <begin position="945"/>
        <end position="1077"/>
    </location>
</feature>
<feature type="compositionally biased region" description="Acidic residues" evidence="1">
    <location>
        <begin position="841"/>
        <end position="861"/>
    </location>
</feature>
<sequence length="1567" mass="173523">MTQAIAVLTALALVAIFMLFMLRFPDTMYIEDAENDEPEQALDVIEATTIKDAKTVATRASKTPWAPDVEAGARIRAKASRANGYSGNFKERNVISARERGFIAFFLHIHKGGGTTVCMEALWHGETSRLGMNCNLRGSDAQANLVAADPDDQERIVFEAAATEGLTFVASEWVLPKEILRSPRLRYFTLLRDPVQRTESHFQFAFAQQKQNRARDKAAQGTSSVDCASKASDRVLELNTASRTRGITISDEAEMRIAWLTRVPDNWQVRAICGIQCASVPFGRITQSHLQIALERLERDFDTVGVLEHMTESMQLFSRLLGWNETLPKAASTTSHARQNSATSFFHRVSLTGASDAPYVSEALEWFDLVNAWDIELYEAALALLYRALEARGIFVRRNANMDPKEDPGPKTEAKDSFSNGEKDKQQEETKTDEVNEKDADKEKSLPKIDAVTKNDGSSAEPTPTIDVAMKDDKSSSAPVDDTGANDADASATNTKTKVEFIQAPANDEENLDTSKQSIPNDAKKDETTDKAEAGNEAAVDAMDPNYAGLDFDHSESDVPKRTTRGSTSRKSRAATSRADGSDQSYHEGGAASNDDDHGEIEADVEEQQNEEAAVDALAGDRIWESLEQETELRRRTIEESGVTRSVSVTQPKELSHAQVLTVFRCMWDVLHERGWTARSSQKKGGGRIYFVAPGSSKAKKASMQFDKDWFDLNALVAHVRRFHPELFENAMLRAEDLPEFKEKSTYSLSLDELKPGNIVKERKRRLRQQRSSGSKPTDFVIPLGANGSNVDQPLEASSATGASSSKSSHAADVQRAKNTSLSAGSAKKNGKSRHAHGAEEESPSEEEESDGSDDEEEEDEDDLFEFKIMYPWLQMAKRWTARQGKGLVYWYYVKPGVEFKKGRPVGKHMEDYFNSSEEVVEYVKSKDDLREEFLNYAWQMRAVPSKRPKSSGKKPKKKRLKVSSYEDGDEDGGSLSGKRRSTRKRTPTRASRMAAVKSEPGHSSSHKSSAFLIDDEFASMGGKKRTPPAFSSSSSTSKQGGKRKRDGKAPRRSTYGAADDSSDSSSPGGKEGAESDEAFELGQSGASADYDDSSTSARVNSWPGAQPAFGAALPQAFTVESGAASGASSRIFQDFKFLLLPEVPTQVRFEIEAMGGSVIESTASWELSALPPVEELEDLLSQTPVVIGNLTAIHTALWWAIIATGARVMQCEFVHDAFEHEEVPRDWLSFEIPAGPSVFGKGNYEYLSKPLSFPAPFLKPSERVLKNWTFFVLPCYRRRVMATTVQLAGAEVVSNLEDLPDTGFVLCDPDGDLDMDECSETLDEIHERGLTSKLMTYEIVIQSLICGNALSEKERELAIFRLPSRLFQPCNEEEKQNRESPYKGSRTSREGGDTGSQGMQRDASSASSSNQLVSFGTKMFYESARFLPAGEQLRTARSPQFSFIRSQDIRIPCGAMIFVRRIGDPIGAALPPRPAKLLKVKMLKGVPWMHVRIFKFNLQTQSGAWALTPVDEYCELKLEHALGPVISVSYQHTRRLAIDSSRQPMKRIARPNQDNAFRNTIYHIES</sequence>
<dbReference type="InterPro" id="IPR027417">
    <property type="entry name" value="P-loop_NTPase"/>
</dbReference>
<evidence type="ECO:0000256" key="1">
    <source>
        <dbReference type="SAM" id="MobiDB-lite"/>
    </source>
</evidence>
<dbReference type="Proteomes" id="UP000241890">
    <property type="component" value="Unassembled WGS sequence"/>
</dbReference>
<proteinExistence type="predicted"/>
<feature type="compositionally biased region" description="Basic and acidic residues" evidence="1">
    <location>
        <begin position="403"/>
        <end position="453"/>
    </location>
</feature>
<comment type="caution">
    <text evidence="2">The sequence shown here is derived from an EMBL/GenBank/DDBJ whole genome shotgun (WGS) entry which is preliminary data.</text>
</comment>
<dbReference type="PANTHER" id="PTHR32301:SF6">
    <property type="entry name" value="GOLVESIN-RELATED"/>
    <property type="match status" value="1"/>
</dbReference>
<feature type="region of interest" description="Disordered" evidence="1">
    <location>
        <begin position="760"/>
        <end position="861"/>
    </location>
</feature>
<keyword evidence="3" id="KW-1185">Reference proteome</keyword>
<feature type="compositionally biased region" description="Low complexity" evidence="1">
    <location>
        <begin position="797"/>
        <end position="812"/>
    </location>
</feature>
<reference evidence="2 3" key="1">
    <citation type="submission" date="2017-12" db="EMBL/GenBank/DDBJ databases">
        <title>Sequencing, de novo assembly and annotation of complete genome of a new Thraustochytrid species, strain FCC1311.</title>
        <authorList>
            <person name="Sedici K."/>
            <person name="Godart F."/>
            <person name="Aiese Cigliano R."/>
            <person name="Sanseverino W."/>
            <person name="Barakat M."/>
            <person name="Ortet P."/>
            <person name="Marechal E."/>
            <person name="Cagnac O."/>
            <person name="Amato A."/>
        </authorList>
    </citation>
    <scope>NUCLEOTIDE SEQUENCE [LARGE SCALE GENOMIC DNA]</scope>
</reference>
<gene>
    <name evidence="2" type="ORF">FCC1311_023102</name>
</gene>
<dbReference type="InterPro" id="IPR053259">
    <property type="entry name" value="Golvesin-related_Golgi"/>
</dbReference>
<feature type="compositionally biased region" description="Basic residues" evidence="1">
    <location>
        <begin position="945"/>
        <end position="962"/>
    </location>
</feature>
<feature type="compositionally biased region" description="Basic and acidic residues" evidence="1">
    <location>
        <begin position="522"/>
        <end position="534"/>
    </location>
</feature>
<feature type="region of interest" description="Disordered" evidence="1">
    <location>
        <begin position="1372"/>
        <end position="1410"/>
    </location>
</feature>
<feature type="region of interest" description="Disordered" evidence="1">
    <location>
        <begin position="400"/>
        <end position="598"/>
    </location>
</feature>
<feature type="compositionally biased region" description="Basic and acidic residues" evidence="1">
    <location>
        <begin position="1373"/>
        <end position="1393"/>
    </location>
</feature>
<feature type="compositionally biased region" description="Basic and acidic residues" evidence="1">
    <location>
        <begin position="551"/>
        <end position="561"/>
    </location>
</feature>
<feature type="compositionally biased region" description="Basic residues" evidence="1">
    <location>
        <begin position="978"/>
        <end position="988"/>
    </location>
</feature>
<accession>A0A2R5G531</accession>
<organism evidence="2 3">
    <name type="scientific">Hondaea fermentalgiana</name>
    <dbReference type="NCBI Taxonomy" id="2315210"/>
    <lineage>
        <taxon>Eukaryota</taxon>
        <taxon>Sar</taxon>
        <taxon>Stramenopiles</taxon>
        <taxon>Bigyra</taxon>
        <taxon>Labyrinthulomycetes</taxon>
        <taxon>Thraustochytrida</taxon>
        <taxon>Thraustochytriidae</taxon>
        <taxon>Hondaea</taxon>
    </lineage>
</organism>
<dbReference type="InParanoid" id="A0A2R5G531"/>
<dbReference type="EMBL" id="BEYU01000019">
    <property type="protein sequence ID" value="GBG26090.1"/>
    <property type="molecule type" value="Genomic_DNA"/>
</dbReference>
<feature type="compositionally biased region" description="Basic residues" evidence="1">
    <location>
        <begin position="562"/>
        <end position="573"/>
    </location>
</feature>
<evidence type="ECO:0000313" key="2">
    <source>
        <dbReference type="EMBL" id="GBG26090.1"/>
    </source>
</evidence>
<protein>
    <submittedName>
        <fullName evidence="2">Uncharacterized protein</fullName>
    </submittedName>
</protein>
<dbReference type="PANTHER" id="PTHR32301">
    <property type="entry name" value="COUNTIN RECEPTOR CNR3-RELATED"/>
    <property type="match status" value="1"/>
</dbReference>